<dbReference type="Proteomes" id="UP000294843">
    <property type="component" value="Unassembled WGS sequence"/>
</dbReference>
<reference evidence="4 5" key="1">
    <citation type="submission" date="2019-01" db="EMBL/GenBank/DDBJ databases">
        <title>Draft genome sequences of the type strains of six Macrococcus species.</title>
        <authorList>
            <person name="Mazhar S."/>
            <person name="Altermann E."/>
            <person name="Hill C."/>
            <person name="Mcauliffe O."/>
        </authorList>
    </citation>
    <scope>NUCLEOTIDE SEQUENCE [LARGE SCALE GENOMIC DNA]</scope>
    <source>
        <strain evidence="4 5">ATCC 51825</strain>
    </source>
</reference>
<dbReference type="RefSeq" id="WP_133452267.1">
    <property type="nucleotide sequence ID" value="NZ_SCWF01000011.1"/>
</dbReference>
<evidence type="ECO:0000259" key="3">
    <source>
        <dbReference type="PROSITE" id="PS51462"/>
    </source>
</evidence>
<dbReference type="PANTHER" id="PTHR43046">
    <property type="entry name" value="GDP-MANNOSE MANNOSYL HYDROLASE"/>
    <property type="match status" value="1"/>
</dbReference>
<keyword evidence="2" id="KW-0378">Hydrolase</keyword>
<dbReference type="InterPro" id="IPR000086">
    <property type="entry name" value="NUDIX_hydrolase_dom"/>
</dbReference>
<evidence type="ECO:0000313" key="5">
    <source>
        <dbReference type="Proteomes" id="UP000294843"/>
    </source>
</evidence>
<sequence>MADINCAALVYIEDDRLLLVKVRELEKYYLPGGKIEVDEEPIDAAIRETYEELNVVLDKSLVRYLGRVEGPAYPQDAVVSLECFTYDGKLSDVSKNNEITEVRYFDLRHHEQIAPAVLVLIEQLNTGELSYAK</sequence>
<protein>
    <submittedName>
        <fullName evidence="4">NUDIX domain-containing protein</fullName>
    </submittedName>
</protein>
<dbReference type="PANTHER" id="PTHR43046:SF2">
    <property type="entry name" value="8-OXO-DGTP DIPHOSPHATASE-RELATED"/>
    <property type="match status" value="1"/>
</dbReference>
<dbReference type="PROSITE" id="PS00893">
    <property type="entry name" value="NUDIX_BOX"/>
    <property type="match status" value="1"/>
</dbReference>
<gene>
    <name evidence="4" type="ORF">ERX55_09115</name>
</gene>
<keyword evidence="5" id="KW-1185">Reference proteome</keyword>
<dbReference type="CDD" id="cd04690">
    <property type="entry name" value="NUDIX_Hydrolase"/>
    <property type="match status" value="1"/>
</dbReference>
<name>A0A4R6BYA9_9STAP</name>
<dbReference type="EMBL" id="SCWF01000011">
    <property type="protein sequence ID" value="TDM13401.1"/>
    <property type="molecule type" value="Genomic_DNA"/>
</dbReference>
<dbReference type="Pfam" id="PF00293">
    <property type="entry name" value="NUDIX"/>
    <property type="match status" value="1"/>
</dbReference>
<dbReference type="SUPFAM" id="SSF55811">
    <property type="entry name" value="Nudix"/>
    <property type="match status" value="1"/>
</dbReference>
<evidence type="ECO:0000256" key="1">
    <source>
        <dbReference type="ARBA" id="ARBA00001946"/>
    </source>
</evidence>
<comment type="caution">
    <text evidence="4">The sequence shown here is derived from an EMBL/GenBank/DDBJ whole genome shotgun (WGS) entry which is preliminary data.</text>
</comment>
<proteinExistence type="predicted"/>
<accession>A0A4R6BYA9</accession>
<dbReference type="InterPro" id="IPR015797">
    <property type="entry name" value="NUDIX_hydrolase-like_dom_sf"/>
</dbReference>
<evidence type="ECO:0000256" key="2">
    <source>
        <dbReference type="ARBA" id="ARBA00022801"/>
    </source>
</evidence>
<dbReference type="GO" id="GO:0016787">
    <property type="term" value="F:hydrolase activity"/>
    <property type="evidence" value="ECO:0007669"/>
    <property type="project" value="UniProtKB-KW"/>
</dbReference>
<dbReference type="Gene3D" id="3.90.79.10">
    <property type="entry name" value="Nucleoside Triphosphate Pyrophosphohydrolase"/>
    <property type="match status" value="1"/>
</dbReference>
<organism evidence="4 5">
    <name type="scientific">Macrococcus bovicus</name>
    <dbReference type="NCBI Taxonomy" id="69968"/>
    <lineage>
        <taxon>Bacteria</taxon>
        <taxon>Bacillati</taxon>
        <taxon>Bacillota</taxon>
        <taxon>Bacilli</taxon>
        <taxon>Bacillales</taxon>
        <taxon>Staphylococcaceae</taxon>
        <taxon>Macrococcus</taxon>
    </lineage>
</organism>
<feature type="domain" description="Nudix hydrolase" evidence="3">
    <location>
        <begin position="1"/>
        <end position="133"/>
    </location>
</feature>
<evidence type="ECO:0000313" key="4">
    <source>
        <dbReference type="EMBL" id="TDM13401.1"/>
    </source>
</evidence>
<dbReference type="AlphaFoldDB" id="A0A4R6BYA9"/>
<dbReference type="OrthoDB" id="3532303at2"/>
<dbReference type="InterPro" id="IPR020084">
    <property type="entry name" value="NUDIX_hydrolase_CS"/>
</dbReference>
<comment type="cofactor">
    <cofactor evidence="1">
        <name>Mg(2+)</name>
        <dbReference type="ChEBI" id="CHEBI:18420"/>
    </cofactor>
</comment>
<dbReference type="PROSITE" id="PS51462">
    <property type="entry name" value="NUDIX"/>
    <property type="match status" value="1"/>
</dbReference>